<dbReference type="GO" id="GO:0008333">
    <property type="term" value="P:endosome to lysosome transport"/>
    <property type="evidence" value="ECO:0007669"/>
    <property type="project" value="TreeGrafter"/>
</dbReference>
<dbReference type="GO" id="GO:2000300">
    <property type="term" value="P:regulation of synaptic vesicle exocytosis"/>
    <property type="evidence" value="ECO:0007669"/>
    <property type="project" value="TreeGrafter"/>
</dbReference>
<feature type="compositionally biased region" description="Basic and acidic residues" evidence="4">
    <location>
        <begin position="22"/>
        <end position="33"/>
    </location>
</feature>
<organism evidence="5 6">
    <name type="scientific">Ladona fulva</name>
    <name type="common">Scarce chaser dragonfly</name>
    <name type="synonym">Libellula fulva</name>
    <dbReference type="NCBI Taxonomy" id="123851"/>
    <lineage>
        <taxon>Eukaryota</taxon>
        <taxon>Metazoa</taxon>
        <taxon>Ecdysozoa</taxon>
        <taxon>Arthropoda</taxon>
        <taxon>Hexapoda</taxon>
        <taxon>Insecta</taxon>
        <taxon>Pterygota</taxon>
        <taxon>Palaeoptera</taxon>
        <taxon>Odonata</taxon>
        <taxon>Epiprocta</taxon>
        <taxon>Anisoptera</taxon>
        <taxon>Libelluloidea</taxon>
        <taxon>Libellulidae</taxon>
        <taxon>Ladona</taxon>
    </lineage>
</organism>
<comment type="caution">
    <text evidence="5">The sequence shown here is derived from an EMBL/GenBank/DDBJ whole genome shotgun (WGS) entry which is preliminary data.</text>
</comment>
<reference evidence="5" key="1">
    <citation type="submission" date="2013-04" db="EMBL/GenBank/DDBJ databases">
        <authorList>
            <person name="Qu J."/>
            <person name="Murali S.C."/>
            <person name="Bandaranaike D."/>
            <person name="Bellair M."/>
            <person name="Blankenburg K."/>
            <person name="Chao H."/>
            <person name="Dinh H."/>
            <person name="Doddapaneni H."/>
            <person name="Downs B."/>
            <person name="Dugan-Rocha S."/>
            <person name="Elkadiri S."/>
            <person name="Gnanaolivu R.D."/>
            <person name="Hernandez B."/>
            <person name="Javaid M."/>
            <person name="Jayaseelan J.C."/>
            <person name="Lee S."/>
            <person name="Li M."/>
            <person name="Ming W."/>
            <person name="Munidasa M."/>
            <person name="Muniz J."/>
            <person name="Nguyen L."/>
            <person name="Ongeri F."/>
            <person name="Osuji N."/>
            <person name="Pu L.-L."/>
            <person name="Puazo M."/>
            <person name="Qu C."/>
            <person name="Quiroz J."/>
            <person name="Raj R."/>
            <person name="Weissenberger G."/>
            <person name="Xin Y."/>
            <person name="Zou X."/>
            <person name="Han Y."/>
            <person name="Richards S."/>
            <person name="Worley K."/>
            <person name="Muzny D."/>
            <person name="Gibbs R."/>
        </authorList>
    </citation>
    <scope>NUCLEOTIDE SEQUENCE</scope>
    <source>
        <strain evidence="5">Sampled in the wild</strain>
    </source>
</reference>
<dbReference type="GO" id="GO:0032418">
    <property type="term" value="P:lysosome localization"/>
    <property type="evidence" value="ECO:0007669"/>
    <property type="project" value="TreeGrafter"/>
</dbReference>
<feature type="region of interest" description="Disordered" evidence="4">
    <location>
        <begin position="130"/>
        <end position="157"/>
    </location>
</feature>
<evidence type="ECO:0000256" key="3">
    <source>
        <dbReference type="ARBA" id="ARBA00033330"/>
    </source>
</evidence>
<dbReference type="OrthoDB" id="5399166at2759"/>
<name>A0A8K0P2E6_LADFU</name>
<evidence type="ECO:0000256" key="4">
    <source>
        <dbReference type="SAM" id="MobiDB-lite"/>
    </source>
</evidence>
<protein>
    <recommendedName>
        <fullName evidence="3">Biogenesis of lysosome-related organelles complex 1 subunit 7</fullName>
    </recommendedName>
</protein>
<dbReference type="GO" id="GO:0008021">
    <property type="term" value="C:synaptic vesicle"/>
    <property type="evidence" value="ECO:0007669"/>
    <property type="project" value="TreeGrafter"/>
</dbReference>
<dbReference type="GO" id="GO:0031083">
    <property type="term" value="C:BLOC-1 complex"/>
    <property type="evidence" value="ECO:0007669"/>
    <property type="project" value="InterPro"/>
</dbReference>
<dbReference type="GO" id="GO:0016079">
    <property type="term" value="P:synaptic vesicle exocytosis"/>
    <property type="evidence" value="ECO:0007669"/>
    <property type="project" value="TreeGrafter"/>
</dbReference>
<dbReference type="InterPro" id="IPR017246">
    <property type="entry name" value="Snapin"/>
</dbReference>
<dbReference type="InterPro" id="IPR028119">
    <property type="entry name" value="Snapin/Pallidin/Snn1"/>
</dbReference>
<sequence>MLPASASLVAMELDTESTNTSLDDKTEDYGENPTRDTLAEGFICLLKPTIDQLDERVKATRISQAELRQQIDNVADELRKIAEYHHSSLDLEAYVQKLLNAKRRVTVVTNILQNAQDRLNKVQLQLEKDAQKRRTAVEQAPNNKAAPVPKESNTTVQ</sequence>
<dbReference type="PANTHER" id="PTHR31305">
    <property type="entry name" value="SNARE-ASSOCIATED PROTEIN SNAPIN"/>
    <property type="match status" value="1"/>
</dbReference>
<reference evidence="5" key="2">
    <citation type="submission" date="2017-10" db="EMBL/GenBank/DDBJ databases">
        <title>Ladona fulva Genome sequencing and assembly.</title>
        <authorList>
            <person name="Murali S."/>
            <person name="Richards S."/>
            <person name="Bandaranaike D."/>
            <person name="Bellair M."/>
            <person name="Blankenburg K."/>
            <person name="Chao H."/>
            <person name="Dinh H."/>
            <person name="Doddapaneni H."/>
            <person name="Dugan-Rocha S."/>
            <person name="Elkadiri S."/>
            <person name="Gnanaolivu R."/>
            <person name="Hernandez B."/>
            <person name="Skinner E."/>
            <person name="Javaid M."/>
            <person name="Lee S."/>
            <person name="Li M."/>
            <person name="Ming W."/>
            <person name="Munidasa M."/>
            <person name="Muniz J."/>
            <person name="Nguyen L."/>
            <person name="Hughes D."/>
            <person name="Osuji N."/>
            <person name="Pu L.-L."/>
            <person name="Puazo M."/>
            <person name="Qu C."/>
            <person name="Quiroz J."/>
            <person name="Raj R."/>
            <person name="Weissenberger G."/>
            <person name="Xin Y."/>
            <person name="Zou X."/>
            <person name="Han Y."/>
            <person name="Worley K."/>
            <person name="Muzny D."/>
            <person name="Gibbs R."/>
        </authorList>
    </citation>
    <scope>NUCLEOTIDE SEQUENCE</scope>
    <source>
        <strain evidence="5">Sampled in the wild</strain>
    </source>
</reference>
<evidence type="ECO:0000313" key="6">
    <source>
        <dbReference type="Proteomes" id="UP000792457"/>
    </source>
</evidence>
<dbReference type="AlphaFoldDB" id="A0A8K0P2E6"/>
<dbReference type="GO" id="GO:0000149">
    <property type="term" value="F:SNARE binding"/>
    <property type="evidence" value="ECO:0007669"/>
    <property type="project" value="TreeGrafter"/>
</dbReference>
<dbReference type="Proteomes" id="UP000792457">
    <property type="component" value="Unassembled WGS sequence"/>
</dbReference>
<dbReference type="EMBL" id="KZ308378">
    <property type="protein sequence ID" value="KAG8228604.1"/>
    <property type="molecule type" value="Genomic_DNA"/>
</dbReference>
<dbReference type="GO" id="GO:0006886">
    <property type="term" value="P:intracellular protein transport"/>
    <property type="evidence" value="ECO:0007669"/>
    <property type="project" value="InterPro"/>
</dbReference>
<evidence type="ECO:0000256" key="1">
    <source>
        <dbReference type="ARBA" id="ARBA00006111"/>
    </source>
</evidence>
<proteinExistence type="inferred from homology"/>
<comment type="similarity">
    <text evidence="1">Belongs to the SNAPIN family.</text>
</comment>
<dbReference type="GO" id="GO:0007040">
    <property type="term" value="P:lysosome organization"/>
    <property type="evidence" value="ECO:0007669"/>
    <property type="project" value="TreeGrafter"/>
</dbReference>
<feature type="region of interest" description="Disordered" evidence="4">
    <location>
        <begin position="13"/>
        <end position="33"/>
    </location>
</feature>
<accession>A0A8K0P2E6</accession>
<keyword evidence="6" id="KW-1185">Reference proteome</keyword>
<dbReference type="GO" id="GO:0099078">
    <property type="term" value="C:BORC complex"/>
    <property type="evidence" value="ECO:0007669"/>
    <property type="project" value="TreeGrafter"/>
</dbReference>
<keyword evidence="2" id="KW-0175">Coiled coil</keyword>
<dbReference type="PANTHER" id="PTHR31305:SF2">
    <property type="entry name" value="SNARE-ASSOCIATED PROTEIN SNAPIN"/>
    <property type="match status" value="1"/>
</dbReference>
<evidence type="ECO:0000256" key="2">
    <source>
        <dbReference type="ARBA" id="ARBA00023054"/>
    </source>
</evidence>
<gene>
    <name evidence="5" type="ORF">J437_LFUL009309</name>
</gene>
<evidence type="ECO:0000313" key="5">
    <source>
        <dbReference type="EMBL" id="KAG8228604.1"/>
    </source>
</evidence>
<dbReference type="Pfam" id="PF14712">
    <property type="entry name" value="Snapin_Pallidin"/>
    <property type="match status" value="1"/>
</dbReference>